<keyword evidence="2" id="KW-0677">Repeat</keyword>
<dbReference type="SUPFAM" id="SSF52058">
    <property type="entry name" value="L domain-like"/>
    <property type="match status" value="1"/>
</dbReference>
<evidence type="ECO:0000259" key="3">
    <source>
        <dbReference type="PROSITE" id="PS51459"/>
    </source>
</evidence>
<dbReference type="PANTHER" id="PTHR48051:SF54">
    <property type="entry name" value="LEUCINE-RICH REPEAT-CONTAINING PROTEIN"/>
    <property type="match status" value="1"/>
</dbReference>
<reference evidence="5" key="1">
    <citation type="submission" date="2016-10" db="EMBL/GenBank/DDBJ databases">
        <authorList>
            <person name="Varghese N."/>
            <person name="Submissions S."/>
        </authorList>
    </citation>
    <scope>NUCLEOTIDE SEQUENCE [LARGE SCALE GENOMIC DNA]</scope>
    <source>
        <strain evidence="5">DSM 17101</strain>
    </source>
</reference>
<dbReference type="InterPro" id="IPR003812">
    <property type="entry name" value="Fido"/>
</dbReference>
<dbReference type="InterPro" id="IPR003591">
    <property type="entry name" value="Leu-rich_rpt_typical-subtyp"/>
</dbReference>
<organism evidence="4 5">
    <name type="scientific">Paracidovorax cattleyae</name>
    <dbReference type="NCBI Taxonomy" id="80868"/>
    <lineage>
        <taxon>Bacteria</taxon>
        <taxon>Pseudomonadati</taxon>
        <taxon>Pseudomonadota</taxon>
        <taxon>Betaproteobacteria</taxon>
        <taxon>Burkholderiales</taxon>
        <taxon>Comamonadaceae</taxon>
        <taxon>Paracidovorax</taxon>
    </lineage>
</organism>
<dbReference type="NCBIfam" id="NF041381">
    <property type="entry name" value="XopAC"/>
    <property type="match status" value="1"/>
</dbReference>
<dbReference type="Proteomes" id="UP000199317">
    <property type="component" value="Unassembled WGS sequence"/>
</dbReference>
<dbReference type="InterPro" id="IPR053674">
    <property type="entry name" value="RLCK_Uridylyltransferase"/>
</dbReference>
<dbReference type="InterPro" id="IPR036597">
    <property type="entry name" value="Fido-like_dom_sf"/>
</dbReference>
<name>A0A1H0WPW6_9BURK</name>
<dbReference type="GO" id="GO:0005737">
    <property type="term" value="C:cytoplasm"/>
    <property type="evidence" value="ECO:0007669"/>
    <property type="project" value="TreeGrafter"/>
</dbReference>
<evidence type="ECO:0000313" key="5">
    <source>
        <dbReference type="Proteomes" id="UP000199317"/>
    </source>
</evidence>
<feature type="domain" description="Fido" evidence="3">
    <location>
        <begin position="323"/>
        <end position="481"/>
    </location>
</feature>
<dbReference type="Gene3D" id="3.80.10.10">
    <property type="entry name" value="Ribonuclease Inhibitor"/>
    <property type="match status" value="1"/>
</dbReference>
<gene>
    <name evidence="4" type="ORF">SAMN04489708_14624</name>
</gene>
<dbReference type="SMART" id="SM00369">
    <property type="entry name" value="LRR_TYP"/>
    <property type="match status" value="2"/>
</dbReference>
<sequence>MLKKFLHEWNGPDSAKSRILEAHATDDFVLYLNHENLKNLPDGLYLLTHMGYLNIEKNSALQQLPDDLAFAPNLARLNANGCDLHALPSNLSEARNLVILEAADNRNLTSLPESMDRLDALQTVDLKNCDLSRLPEGGLGPALRELNLCGNRRLSHLPTEIGSSKQLELLLVRDCSLRQIPSQLGKLPRLRSLDVSGNTQIETLPPGINLKKVFIGTRDTRIRLMDVVLNQPIDSQVRKENGKKLKALQKKWQSLGKEIAEGGAGVEARVDAARREVERQRSGLSSTVQSTSTAGMNWKTAADQVKGWAEQGHPVDTEHLKKLNALLGRGLHPFNDPQAFDKYAAQFGEFRKQSTGFPMGESWYAVVDEREVGAEMAHFDEWFEARSEEVAQGTLNPVELAAATAQRLVSIHPFADANGRTARLAGDWVLASHGLPPAAFENIPKAVYSSGRNREGPEDALVQMTQAIAKTIEIYERYLHS</sequence>
<proteinExistence type="predicted"/>
<keyword evidence="1" id="KW-0433">Leucine-rich repeat</keyword>
<dbReference type="PROSITE" id="PS51459">
    <property type="entry name" value="FIDO"/>
    <property type="match status" value="1"/>
</dbReference>
<keyword evidence="5" id="KW-1185">Reference proteome</keyword>
<dbReference type="Gene3D" id="1.10.3290.10">
    <property type="entry name" value="Fido-like domain"/>
    <property type="match status" value="1"/>
</dbReference>
<dbReference type="InterPro" id="IPR032675">
    <property type="entry name" value="LRR_dom_sf"/>
</dbReference>
<evidence type="ECO:0000256" key="1">
    <source>
        <dbReference type="ARBA" id="ARBA00022614"/>
    </source>
</evidence>
<accession>A0A1H0WPW6</accession>
<dbReference type="AlphaFoldDB" id="A0A1H0WPW6"/>
<evidence type="ECO:0000313" key="4">
    <source>
        <dbReference type="EMBL" id="SDP92703.1"/>
    </source>
</evidence>
<dbReference type="SUPFAM" id="SSF140931">
    <property type="entry name" value="Fic-like"/>
    <property type="match status" value="1"/>
</dbReference>
<evidence type="ECO:0000256" key="2">
    <source>
        <dbReference type="ARBA" id="ARBA00022737"/>
    </source>
</evidence>
<protein>
    <submittedName>
        <fullName evidence="4">Fic/DOC family protein</fullName>
    </submittedName>
</protein>
<dbReference type="PANTHER" id="PTHR48051">
    <property type="match status" value="1"/>
</dbReference>
<dbReference type="InterPro" id="IPR050216">
    <property type="entry name" value="LRR_domain-containing"/>
</dbReference>
<dbReference type="Pfam" id="PF02661">
    <property type="entry name" value="Fic"/>
    <property type="match status" value="1"/>
</dbReference>
<dbReference type="EMBL" id="FNJL01000046">
    <property type="protein sequence ID" value="SDP92703.1"/>
    <property type="molecule type" value="Genomic_DNA"/>
</dbReference>